<dbReference type="RefSeq" id="WP_132120027.1">
    <property type="nucleotide sequence ID" value="NZ_SMJU01000011.1"/>
</dbReference>
<protein>
    <submittedName>
        <fullName evidence="7">Sulfatase</fullName>
    </submittedName>
</protein>
<evidence type="ECO:0000256" key="1">
    <source>
        <dbReference type="ARBA" id="ARBA00008779"/>
    </source>
</evidence>
<evidence type="ECO:0000256" key="3">
    <source>
        <dbReference type="ARBA" id="ARBA00022801"/>
    </source>
</evidence>
<dbReference type="AlphaFoldDB" id="A0A4R4K5R9"/>
<dbReference type="PANTHER" id="PTHR42693">
    <property type="entry name" value="ARYLSULFATASE FAMILY MEMBER"/>
    <property type="match status" value="1"/>
</dbReference>
<reference evidence="7 8" key="1">
    <citation type="submission" date="2019-02" db="EMBL/GenBank/DDBJ databases">
        <title>Arundinibacter roseus gen. nov., sp. nov., a new member of the family Cytophagaceae.</title>
        <authorList>
            <person name="Szuroczki S."/>
            <person name="Khayer B."/>
            <person name="Sproer C."/>
            <person name="Toumi M."/>
            <person name="Szabo A."/>
            <person name="Felfoldi T."/>
            <person name="Schumann P."/>
            <person name="Toth E."/>
        </authorList>
    </citation>
    <scope>NUCLEOTIDE SEQUENCE [LARGE SCALE GENOMIC DNA]</scope>
    <source>
        <strain evidence="7 8">DMA-k-7a</strain>
    </source>
</reference>
<dbReference type="Gene3D" id="3.40.720.10">
    <property type="entry name" value="Alkaline Phosphatase, subunit A"/>
    <property type="match status" value="1"/>
</dbReference>
<dbReference type="InterPro" id="IPR004155">
    <property type="entry name" value="PBS_lyase_HEAT"/>
</dbReference>
<dbReference type="InterPro" id="IPR016024">
    <property type="entry name" value="ARM-type_fold"/>
</dbReference>
<evidence type="ECO:0000313" key="7">
    <source>
        <dbReference type="EMBL" id="TDB62720.1"/>
    </source>
</evidence>
<dbReference type="Proteomes" id="UP000295706">
    <property type="component" value="Unassembled WGS sequence"/>
</dbReference>
<dbReference type="InterPro" id="IPR050738">
    <property type="entry name" value="Sulfatase"/>
</dbReference>
<keyword evidence="4" id="KW-0106">Calcium</keyword>
<dbReference type="GO" id="GO:0004065">
    <property type="term" value="F:arylsulfatase activity"/>
    <property type="evidence" value="ECO:0007669"/>
    <property type="project" value="TreeGrafter"/>
</dbReference>
<evidence type="ECO:0000256" key="5">
    <source>
        <dbReference type="SAM" id="SignalP"/>
    </source>
</evidence>
<keyword evidence="8" id="KW-1185">Reference proteome</keyword>
<dbReference type="SMART" id="SM00567">
    <property type="entry name" value="EZ_HEAT"/>
    <property type="match status" value="1"/>
</dbReference>
<feature type="domain" description="Sulfatase N-terminal" evidence="6">
    <location>
        <begin position="35"/>
        <end position="305"/>
    </location>
</feature>
<evidence type="ECO:0000259" key="6">
    <source>
        <dbReference type="Pfam" id="PF00884"/>
    </source>
</evidence>
<gene>
    <name evidence="7" type="ORF">EZE20_17440</name>
</gene>
<dbReference type="InterPro" id="IPR017850">
    <property type="entry name" value="Alkaline_phosphatase_core_sf"/>
</dbReference>
<evidence type="ECO:0000313" key="8">
    <source>
        <dbReference type="Proteomes" id="UP000295706"/>
    </source>
</evidence>
<keyword evidence="3" id="KW-0378">Hydrolase</keyword>
<sequence length="618" mass="69593">MRFFFKTVVVLSLFISFYSPATTAQSTVQPVADRPNILWIVSEDNSPLLGCYGDTFATTPNIDRLAARGVRYLNAFATAPVCAPSRNTLITGMYPPSLGTENMRSTYPTPDFVTFYPQYLKDAGYYVTNNVKKDYNTPDQPTVWHESSNTASYKNRKSGQPFFAIFNTTLSHESSIHNSIPNEKLRHNPAQVPLPPYHPDTPEMRHDWAQYYDKVEDMDTFVGKVLDELEKSGEAENTIVFYFSDHGGVLGRSKRFMYESGLHIPMVVHFPKRYAHLAPGLAGSTTDQIVTFVDFAPTLLSLAGVPIPKHMQGTAFLGTQKGPERSYAHAFRGRMDERTDLVRSVRDKKYRYIRNYMPHKIYGQYLEYLWKAPSMGSWEAAYKAGTLNAVQKKFWETKPVEELFDVDADPHNINNLAQNPEYAAVLKRMRQANHDYLIESNDVGFIPEARVEEIAQTMPLFAYAKSGKYNVKKVVEMAELASTGDVKNIKVLRERMSDVDPIIRYWAVTGCTILGDRAKSLKSSLVNLLADPEISVRIAAAEALGRLGEKENAVDVLIEALKKGNQMARVQALNILDEFGDEARKAYPAVKEVIVGEKVDGSYDIRAAERIIAKANER</sequence>
<dbReference type="GO" id="GO:0046872">
    <property type="term" value="F:metal ion binding"/>
    <property type="evidence" value="ECO:0007669"/>
    <property type="project" value="UniProtKB-KW"/>
</dbReference>
<dbReference type="PROSITE" id="PS00523">
    <property type="entry name" value="SULFATASE_1"/>
    <property type="match status" value="1"/>
</dbReference>
<dbReference type="EMBL" id="SMJU01000011">
    <property type="protein sequence ID" value="TDB62720.1"/>
    <property type="molecule type" value="Genomic_DNA"/>
</dbReference>
<organism evidence="7 8">
    <name type="scientific">Arundinibacter roseus</name>
    <dbReference type="NCBI Taxonomy" id="2070510"/>
    <lineage>
        <taxon>Bacteria</taxon>
        <taxon>Pseudomonadati</taxon>
        <taxon>Bacteroidota</taxon>
        <taxon>Cytophagia</taxon>
        <taxon>Cytophagales</taxon>
        <taxon>Spirosomataceae</taxon>
        <taxon>Arundinibacter</taxon>
    </lineage>
</organism>
<dbReference type="InterPro" id="IPR011989">
    <property type="entry name" value="ARM-like"/>
</dbReference>
<comment type="similarity">
    <text evidence="1">Belongs to the sulfatase family.</text>
</comment>
<name>A0A4R4K5R9_9BACT</name>
<dbReference type="OrthoDB" id="9789742at2"/>
<accession>A0A4R4K5R9</accession>
<feature type="signal peptide" evidence="5">
    <location>
        <begin position="1"/>
        <end position="21"/>
    </location>
</feature>
<dbReference type="CDD" id="cd16027">
    <property type="entry name" value="SGSH"/>
    <property type="match status" value="1"/>
</dbReference>
<evidence type="ECO:0000256" key="4">
    <source>
        <dbReference type="ARBA" id="ARBA00022837"/>
    </source>
</evidence>
<dbReference type="Gene3D" id="1.25.10.10">
    <property type="entry name" value="Leucine-rich Repeat Variant"/>
    <property type="match status" value="1"/>
</dbReference>
<dbReference type="PANTHER" id="PTHR42693:SF53">
    <property type="entry name" value="ENDO-4-O-SULFATASE"/>
    <property type="match status" value="1"/>
</dbReference>
<proteinExistence type="inferred from homology"/>
<dbReference type="Pfam" id="PF00884">
    <property type="entry name" value="Sulfatase"/>
    <property type="match status" value="1"/>
</dbReference>
<evidence type="ECO:0000256" key="2">
    <source>
        <dbReference type="ARBA" id="ARBA00022723"/>
    </source>
</evidence>
<dbReference type="Pfam" id="PF13646">
    <property type="entry name" value="HEAT_2"/>
    <property type="match status" value="1"/>
</dbReference>
<dbReference type="InterPro" id="IPR021133">
    <property type="entry name" value="HEAT_type_2"/>
</dbReference>
<dbReference type="InterPro" id="IPR000917">
    <property type="entry name" value="Sulfatase_N"/>
</dbReference>
<dbReference type="SUPFAM" id="SSF48371">
    <property type="entry name" value="ARM repeat"/>
    <property type="match status" value="1"/>
</dbReference>
<feature type="chain" id="PRO_5020365418" evidence="5">
    <location>
        <begin position="22"/>
        <end position="618"/>
    </location>
</feature>
<dbReference type="PROSITE" id="PS50077">
    <property type="entry name" value="HEAT_REPEAT"/>
    <property type="match status" value="1"/>
</dbReference>
<dbReference type="SUPFAM" id="SSF53649">
    <property type="entry name" value="Alkaline phosphatase-like"/>
    <property type="match status" value="1"/>
</dbReference>
<keyword evidence="5" id="KW-0732">Signal</keyword>
<keyword evidence="2" id="KW-0479">Metal-binding</keyword>
<comment type="caution">
    <text evidence="7">The sequence shown here is derived from an EMBL/GenBank/DDBJ whole genome shotgun (WGS) entry which is preliminary data.</text>
</comment>
<dbReference type="InterPro" id="IPR024607">
    <property type="entry name" value="Sulfatase_CS"/>
</dbReference>